<dbReference type="eggNOG" id="COG0681">
    <property type="taxonomic scope" value="Bacteria"/>
</dbReference>
<dbReference type="PANTHER" id="PTHR43390">
    <property type="entry name" value="SIGNAL PEPTIDASE I"/>
    <property type="match status" value="1"/>
</dbReference>
<dbReference type="GO" id="GO:0004252">
    <property type="term" value="F:serine-type endopeptidase activity"/>
    <property type="evidence" value="ECO:0007669"/>
    <property type="project" value="InterPro"/>
</dbReference>
<dbReference type="CDD" id="cd06530">
    <property type="entry name" value="S26_SPase_I"/>
    <property type="match status" value="1"/>
</dbReference>
<dbReference type="NCBIfam" id="TIGR02227">
    <property type="entry name" value="sigpep_I_bact"/>
    <property type="match status" value="1"/>
</dbReference>
<dbReference type="InterPro" id="IPR019758">
    <property type="entry name" value="Pept_S26A_signal_pept_1_CS"/>
</dbReference>
<evidence type="ECO:0000313" key="11">
    <source>
        <dbReference type="Proteomes" id="UP000002941"/>
    </source>
</evidence>
<evidence type="ECO:0000256" key="8">
    <source>
        <dbReference type="SAM" id="MobiDB-lite"/>
    </source>
</evidence>
<keyword evidence="7" id="KW-0472">Membrane</keyword>
<dbReference type="EMBL" id="AKFT01000049">
    <property type="protein sequence ID" value="EJF46751.1"/>
    <property type="molecule type" value="Genomic_DNA"/>
</dbReference>
<dbReference type="PROSITE" id="PS00761">
    <property type="entry name" value="SPASE_I_3"/>
    <property type="match status" value="1"/>
</dbReference>
<keyword evidence="5 7" id="KW-0378">Hydrolase</keyword>
<evidence type="ECO:0000259" key="9">
    <source>
        <dbReference type="Pfam" id="PF10502"/>
    </source>
</evidence>
<dbReference type="AlphaFoldDB" id="J0XDG2"/>
<dbReference type="InterPro" id="IPR036286">
    <property type="entry name" value="LexA/Signal_pep-like_sf"/>
</dbReference>
<keyword evidence="11" id="KW-1185">Reference proteome</keyword>
<dbReference type="GO" id="GO:0006465">
    <property type="term" value="P:signal peptide processing"/>
    <property type="evidence" value="ECO:0007669"/>
    <property type="project" value="InterPro"/>
</dbReference>
<dbReference type="Proteomes" id="UP000002941">
    <property type="component" value="Unassembled WGS sequence"/>
</dbReference>
<dbReference type="InterPro" id="IPR019533">
    <property type="entry name" value="Peptidase_S26"/>
</dbReference>
<comment type="catalytic activity">
    <reaction evidence="1 7">
        <text>Cleavage of hydrophobic, N-terminal signal or leader sequences from secreted and periplasmic proteins.</text>
        <dbReference type="EC" id="3.4.21.89"/>
    </reaction>
</comment>
<keyword evidence="7" id="KW-1133">Transmembrane helix</keyword>
<dbReference type="RefSeq" id="WP_008730274.1">
    <property type="nucleotide sequence ID" value="NZ_AKFT01000049.1"/>
</dbReference>
<evidence type="ECO:0000256" key="1">
    <source>
        <dbReference type="ARBA" id="ARBA00000677"/>
    </source>
</evidence>
<reference evidence="10 11" key="1">
    <citation type="submission" date="2012-05" db="EMBL/GenBank/DDBJ databases">
        <authorList>
            <person name="Harkins D.M."/>
            <person name="Madupu R."/>
            <person name="Durkin A.S."/>
            <person name="Torralba M."/>
            <person name="Methe B."/>
            <person name="Sutton G.G."/>
            <person name="Nelson K.E."/>
        </authorList>
    </citation>
    <scope>NUCLEOTIDE SEQUENCE [LARGE SCALE GENOMIC DNA]</scope>
    <source>
        <strain evidence="10 11">F0489</strain>
    </source>
</reference>
<dbReference type="MEROPS" id="S26.025"/>
<evidence type="ECO:0000313" key="10">
    <source>
        <dbReference type="EMBL" id="EJF46751.1"/>
    </source>
</evidence>
<comment type="caution">
    <text evidence="10">The sequence shown here is derived from an EMBL/GenBank/DDBJ whole genome shotgun (WGS) entry which is preliminary data.</text>
</comment>
<evidence type="ECO:0000256" key="3">
    <source>
        <dbReference type="ARBA" id="ARBA00009370"/>
    </source>
</evidence>
<dbReference type="GO" id="GO:0005886">
    <property type="term" value="C:plasma membrane"/>
    <property type="evidence" value="ECO:0007669"/>
    <property type="project" value="UniProtKB-SubCell"/>
</dbReference>
<feature type="active site" evidence="6">
    <location>
        <position position="159"/>
    </location>
</feature>
<keyword evidence="7" id="KW-0812">Transmembrane</keyword>
<evidence type="ECO:0000256" key="2">
    <source>
        <dbReference type="ARBA" id="ARBA00004401"/>
    </source>
</evidence>
<organism evidence="10 11">
    <name type="scientific">Actinomyces massiliensis F0489</name>
    <dbReference type="NCBI Taxonomy" id="1125718"/>
    <lineage>
        <taxon>Bacteria</taxon>
        <taxon>Bacillati</taxon>
        <taxon>Actinomycetota</taxon>
        <taxon>Actinomycetes</taxon>
        <taxon>Actinomycetales</taxon>
        <taxon>Actinomycetaceae</taxon>
        <taxon>Actinomyces</taxon>
    </lineage>
</organism>
<accession>J0XDG2</accession>
<gene>
    <name evidence="10" type="primary">lepB_2</name>
    <name evidence="10" type="ORF">HMPREF1318_2857</name>
</gene>
<feature type="domain" description="Peptidase S26" evidence="9">
    <location>
        <begin position="65"/>
        <end position="248"/>
    </location>
</feature>
<dbReference type="Pfam" id="PF10502">
    <property type="entry name" value="Peptidase_S26"/>
    <property type="match status" value="1"/>
</dbReference>
<protein>
    <recommendedName>
        <fullName evidence="4 7">Signal peptidase I</fullName>
        <ecNumber evidence="4 7">3.4.21.89</ecNumber>
    </recommendedName>
</protein>
<dbReference type="Gene3D" id="2.10.109.10">
    <property type="entry name" value="Umud Fragment, subunit A"/>
    <property type="match status" value="1"/>
</dbReference>
<comment type="subcellular location">
    <subcellularLocation>
        <location evidence="2">Cell membrane</location>
        <topology evidence="2">Single-pass type II membrane protein</topology>
    </subcellularLocation>
    <subcellularLocation>
        <location evidence="7">Membrane</location>
        <topology evidence="7">Single-pass type II membrane protein</topology>
    </subcellularLocation>
</comment>
<dbReference type="SUPFAM" id="SSF51306">
    <property type="entry name" value="LexA/Signal peptidase"/>
    <property type="match status" value="1"/>
</dbReference>
<dbReference type="OrthoDB" id="9815782at2"/>
<dbReference type="PATRIC" id="fig|1125718.3.peg.674"/>
<sequence>MSTEDSESTDKTEHAQSTENAEAAGPVGRGRTADTPGRVALTRSERLRSQGSRGEAGRPFLRGLLTLIVVLAIIAIVRTLFVQSYTIPSGSMEDTLHAGDRILVTLYDTDSVQHGDVVVFTDPDHWLTDPEPTGAARFAQDVLVFLRILPQDAGHHLVKRVVGLPGDHIVADGSGPVSVNGVVLDEPYLKPGRTSSDIAFDVTVPDGYVWVMGDNRSNSADSRLHQGDAHGGFVPAEDIVGIARFVYWPIGRWSGLVGGRDVFSQVPQAASVPTVVPAPTAGEG</sequence>
<dbReference type="InterPro" id="IPR000223">
    <property type="entry name" value="Pept_S26A_signal_pept_1"/>
</dbReference>
<dbReference type="EC" id="3.4.21.89" evidence="4 7"/>
<evidence type="ECO:0000256" key="7">
    <source>
        <dbReference type="RuleBase" id="RU362042"/>
    </source>
</evidence>
<evidence type="ECO:0000256" key="6">
    <source>
        <dbReference type="PIRSR" id="PIRSR600223-1"/>
    </source>
</evidence>
<comment type="similarity">
    <text evidence="3 7">Belongs to the peptidase S26 family.</text>
</comment>
<evidence type="ECO:0000256" key="5">
    <source>
        <dbReference type="ARBA" id="ARBA00022801"/>
    </source>
</evidence>
<feature type="active site" evidence="6">
    <location>
        <position position="91"/>
    </location>
</feature>
<feature type="region of interest" description="Disordered" evidence="8">
    <location>
        <begin position="1"/>
        <end position="54"/>
    </location>
</feature>
<dbReference type="PANTHER" id="PTHR43390:SF1">
    <property type="entry name" value="CHLOROPLAST PROCESSING PEPTIDASE"/>
    <property type="match status" value="1"/>
</dbReference>
<dbReference type="GO" id="GO:0009003">
    <property type="term" value="F:signal peptidase activity"/>
    <property type="evidence" value="ECO:0007669"/>
    <property type="project" value="UniProtKB-EC"/>
</dbReference>
<dbReference type="PRINTS" id="PR00727">
    <property type="entry name" value="LEADERPTASE"/>
</dbReference>
<proteinExistence type="inferred from homology"/>
<name>J0XDG2_9ACTO</name>
<keyword evidence="7" id="KW-0645">Protease</keyword>
<feature type="transmembrane region" description="Helical" evidence="7">
    <location>
        <begin position="60"/>
        <end position="81"/>
    </location>
</feature>
<evidence type="ECO:0000256" key="4">
    <source>
        <dbReference type="ARBA" id="ARBA00013208"/>
    </source>
</evidence>